<proteinExistence type="predicted"/>
<gene>
    <name evidence="1" type="ORF">G5714_009998</name>
</gene>
<sequence>MRVSDGGEGSERRKIALILRQGGVSTHSGVSTLFQWLVFGAGCSFPSPRDNVRNAALFLVLAACRLCQGGASGSSSPDGASAMAV</sequence>
<dbReference type="AlphaFoldDB" id="A0A7J6CQQ7"/>
<organism evidence="1 2">
    <name type="scientific">Onychostoma macrolepis</name>
    <dbReference type="NCBI Taxonomy" id="369639"/>
    <lineage>
        <taxon>Eukaryota</taxon>
        <taxon>Metazoa</taxon>
        <taxon>Chordata</taxon>
        <taxon>Craniata</taxon>
        <taxon>Vertebrata</taxon>
        <taxon>Euteleostomi</taxon>
        <taxon>Actinopterygii</taxon>
        <taxon>Neopterygii</taxon>
        <taxon>Teleostei</taxon>
        <taxon>Ostariophysi</taxon>
        <taxon>Cypriniformes</taxon>
        <taxon>Cyprinidae</taxon>
        <taxon>Acrossocheilinae</taxon>
        <taxon>Onychostoma</taxon>
    </lineage>
</organism>
<dbReference type="Proteomes" id="UP000579812">
    <property type="component" value="Unassembled WGS sequence"/>
</dbReference>
<dbReference type="EMBL" id="JAAMOB010000009">
    <property type="protein sequence ID" value="KAF4108925.1"/>
    <property type="molecule type" value="Genomic_DNA"/>
</dbReference>
<protein>
    <submittedName>
        <fullName evidence="1">Uncharacterized protein</fullName>
    </submittedName>
</protein>
<accession>A0A7J6CQQ7</accession>
<evidence type="ECO:0000313" key="1">
    <source>
        <dbReference type="EMBL" id="KAF4108925.1"/>
    </source>
</evidence>
<keyword evidence="2" id="KW-1185">Reference proteome</keyword>
<evidence type="ECO:0000313" key="2">
    <source>
        <dbReference type="Proteomes" id="UP000579812"/>
    </source>
</evidence>
<name>A0A7J6CQQ7_9TELE</name>
<comment type="caution">
    <text evidence="1">The sequence shown here is derived from an EMBL/GenBank/DDBJ whole genome shotgun (WGS) entry which is preliminary data.</text>
</comment>
<reference evidence="1 2" key="1">
    <citation type="submission" date="2020-04" db="EMBL/GenBank/DDBJ databases">
        <title>Chromosome-level genome assembly of a cyprinid fish Onychostoma macrolepis by integration of Nanopore Sequencing, Bionano and Hi-C technology.</title>
        <authorList>
            <person name="Wang D."/>
        </authorList>
    </citation>
    <scope>NUCLEOTIDE SEQUENCE [LARGE SCALE GENOMIC DNA]</scope>
    <source>
        <strain evidence="1">SWU-2019</strain>
        <tissue evidence="1">Muscle</tissue>
    </source>
</reference>